<dbReference type="Pfam" id="PF13237">
    <property type="entry name" value="Fer4_10"/>
    <property type="match status" value="1"/>
</dbReference>
<evidence type="ECO:0000256" key="3">
    <source>
        <dbReference type="ARBA" id="ARBA00023004"/>
    </source>
</evidence>
<dbReference type="PANTHER" id="PTHR43687:SF1">
    <property type="entry name" value="FERREDOXIN III"/>
    <property type="match status" value="1"/>
</dbReference>
<reference evidence="6" key="2">
    <citation type="submission" date="2020-01" db="EMBL/GenBank/DDBJ databases">
        <authorList>
            <person name="Campanaro S."/>
        </authorList>
    </citation>
    <scope>NUCLEOTIDE SEQUENCE</scope>
    <source>
        <strain evidence="6">AS06rmzACSIP_7</strain>
    </source>
</reference>
<keyword evidence="4" id="KW-0411">Iron-sulfur</keyword>
<evidence type="ECO:0000256" key="1">
    <source>
        <dbReference type="ARBA" id="ARBA00022485"/>
    </source>
</evidence>
<evidence type="ECO:0000313" key="6">
    <source>
        <dbReference type="EMBL" id="NLW36767.1"/>
    </source>
</evidence>
<keyword evidence="3" id="KW-0408">Iron</keyword>
<accession>A0A971S2X2</accession>
<feature type="domain" description="4Fe-4S ferredoxin-type" evidence="5">
    <location>
        <begin position="31"/>
        <end position="59"/>
    </location>
</feature>
<dbReference type="Gene3D" id="3.30.70.20">
    <property type="match status" value="1"/>
</dbReference>
<dbReference type="InterPro" id="IPR017900">
    <property type="entry name" value="4Fe4S_Fe_S_CS"/>
</dbReference>
<protein>
    <submittedName>
        <fullName evidence="6">4Fe-4S binding protein</fullName>
    </submittedName>
</protein>
<evidence type="ECO:0000313" key="7">
    <source>
        <dbReference type="Proteomes" id="UP000777265"/>
    </source>
</evidence>
<gene>
    <name evidence="6" type="ORF">GXY80_15020</name>
</gene>
<name>A0A971S2X2_9BACT</name>
<evidence type="ECO:0000256" key="4">
    <source>
        <dbReference type="ARBA" id="ARBA00023014"/>
    </source>
</evidence>
<comment type="caution">
    <text evidence="6">The sequence shown here is derived from an EMBL/GenBank/DDBJ whole genome shotgun (WGS) entry which is preliminary data.</text>
</comment>
<dbReference type="PANTHER" id="PTHR43687">
    <property type="entry name" value="ADENYLYLSULFATE REDUCTASE, BETA SUBUNIT"/>
    <property type="match status" value="1"/>
</dbReference>
<organism evidence="6 7">
    <name type="scientific">Syntrophorhabdus aromaticivorans</name>
    <dbReference type="NCBI Taxonomy" id="328301"/>
    <lineage>
        <taxon>Bacteria</taxon>
        <taxon>Pseudomonadati</taxon>
        <taxon>Thermodesulfobacteriota</taxon>
        <taxon>Syntrophorhabdia</taxon>
        <taxon>Syntrophorhabdales</taxon>
        <taxon>Syntrophorhabdaceae</taxon>
        <taxon>Syntrophorhabdus</taxon>
    </lineage>
</organism>
<dbReference type="GO" id="GO:0051539">
    <property type="term" value="F:4 iron, 4 sulfur cluster binding"/>
    <property type="evidence" value="ECO:0007669"/>
    <property type="project" value="UniProtKB-KW"/>
</dbReference>
<dbReference type="SUPFAM" id="SSF54862">
    <property type="entry name" value="4Fe-4S ferredoxins"/>
    <property type="match status" value="1"/>
</dbReference>
<dbReference type="EMBL" id="JAAYEE010000293">
    <property type="protein sequence ID" value="NLW36767.1"/>
    <property type="molecule type" value="Genomic_DNA"/>
</dbReference>
<dbReference type="InterPro" id="IPR017896">
    <property type="entry name" value="4Fe4S_Fe-S-bd"/>
</dbReference>
<dbReference type="Proteomes" id="UP000777265">
    <property type="component" value="Unassembled WGS sequence"/>
</dbReference>
<dbReference type="GO" id="GO:0046872">
    <property type="term" value="F:metal ion binding"/>
    <property type="evidence" value="ECO:0007669"/>
    <property type="project" value="UniProtKB-KW"/>
</dbReference>
<evidence type="ECO:0000256" key="2">
    <source>
        <dbReference type="ARBA" id="ARBA00022723"/>
    </source>
</evidence>
<dbReference type="PROSITE" id="PS00198">
    <property type="entry name" value="4FE4S_FER_1"/>
    <property type="match status" value="1"/>
</dbReference>
<reference evidence="6" key="1">
    <citation type="journal article" date="2020" name="Biotechnol. Biofuels">
        <title>New insights from the biogas microbiome by comprehensive genome-resolved metagenomics of nearly 1600 species originating from multiple anaerobic digesters.</title>
        <authorList>
            <person name="Campanaro S."/>
            <person name="Treu L."/>
            <person name="Rodriguez-R L.M."/>
            <person name="Kovalovszki A."/>
            <person name="Ziels R.M."/>
            <person name="Maus I."/>
            <person name="Zhu X."/>
            <person name="Kougias P.G."/>
            <person name="Basile A."/>
            <person name="Luo G."/>
            <person name="Schluter A."/>
            <person name="Konstantinidis K.T."/>
            <person name="Angelidaki I."/>
        </authorList>
    </citation>
    <scope>NUCLEOTIDE SEQUENCE</scope>
    <source>
        <strain evidence="6">AS06rmzACSIP_7</strain>
    </source>
</reference>
<keyword evidence="2" id="KW-0479">Metal-binding</keyword>
<dbReference type="AlphaFoldDB" id="A0A971S2X2"/>
<evidence type="ECO:0000259" key="5">
    <source>
        <dbReference type="PROSITE" id="PS51379"/>
    </source>
</evidence>
<dbReference type="PROSITE" id="PS51379">
    <property type="entry name" value="4FE4S_FER_2"/>
    <property type="match status" value="2"/>
</dbReference>
<proteinExistence type="predicted"/>
<feature type="domain" description="4Fe-4S ferredoxin-type" evidence="5">
    <location>
        <begin position="1"/>
        <end position="30"/>
    </location>
</feature>
<keyword evidence="1" id="KW-0004">4Fe-4S</keyword>
<dbReference type="InterPro" id="IPR050572">
    <property type="entry name" value="Fe-S_Ferredoxin"/>
</dbReference>
<sequence length="59" mass="6642">MRPYISYELCDRCNECVEACPYDVFSNESGEVKATNTGDCIECTSCVELCPNKAIYMDD</sequence>